<gene>
    <name evidence="1" type="ORF">GSUB_16620</name>
</gene>
<dbReference type="Proteomes" id="UP000035036">
    <property type="component" value="Plasmid pGSUB1"/>
</dbReference>
<organism evidence="1 2">
    <name type="scientific">Geoalkalibacter subterraneus</name>
    <dbReference type="NCBI Taxonomy" id="483547"/>
    <lineage>
        <taxon>Bacteria</taxon>
        <taxon>Pseudomonadati</taxon>
        <taxon>Thermodesulfobacteriota</taxon>
        <taxon>Desulfuromonadia</taxon>
        <taxon>Desulfuromonadales</taxon>
        <taxon>Geoalkalibacteraceae</taxon>
        <taxon>Geoalkalibacter</taxon>
    </lineage>
</organism>
<keyword evidence="2" id="KW-1185">Reference proteome</keyword>
<dbReference type="AlphaFoldDB" id="A0A0B5FX03"/>
<protein>
    <submittedName>
        <fullName evidence="1">Uncharacterized protein</fullName>
    </submittedName>
</protein>
<dbReference type="KEGG" id="gsb:GSUB_16620"/>
<geneLocation type="plasmid" evidence="1 2">
    <name>pGSUB1</name>
</geneLocation>
<reference evidence="1 2" key="1">
    <citation type="journal article" date="2015" name="Genome Announc.">
        <title>Genomes of Geoalkalibacter ferrihydriticus Z-0531T and Geoalkalibacter subterraneus Red1T, Two Haloalkaliphilic Metal-Reducing Deltaproteobacteria.</title>
        <authorList>
            <person name="Badalamenti J.P."/>
            <person name="Krajmalnik-Brown R."/>
            <person name="Torres C.I."/>
            <person name="Bond D.R."/>
        </authorList>
    </citation>
    <scope>NUCLEOTIDE SEQUENCE [LARGE SCALE GENOMIC DNA]</scope>
    <source>
        <strain evidence="1 2">Red1</strain>
        <plasmid evidence="2">Plasmid pGSUB1</plasmid>
    </source>
</reference>
<proteinExistence type="predicted"/>
<sequence>MSGFFEKMVLVVLAALIGAGAGWYLNENNSAKAEMPIAIVDKYKIMDMTLEQVKGTDKEQEFVKIALDKTNQVAAELKDQGFVVLEAESVLSAPDFYFVPRKEERKD</sequence>
<keyword evidence="1" id="KW-0614">Plasmid</keyword>
<dbReference type="HOGENOM" id="CLU_2206281_0_0_7"/>
<evidence type="ECO:0000313" key="1">
    <source>
        <dbReference type="EMBL" id="AJF08131.1"/>
    </source>
</evidence>
<dbReference type="EMBL" id="CP010312">
    <property type="protein sequence ID" value="AJF08131.1"/>
    <property type="molecule type" value="Genomic_DNA"/>
</dbReference>
<evidence type="ECO:0000313" key="2">
    <source>
        <dbReference type="Proteomes" id="UP000035036"/>
    </source>
</evidence>
<name>A0A0B5FX03_9BACT</name>
<accession>A0A0B5FX03</accession>